<evidence type="ECO:0000256" key="1">
    <source>
        <dbReference type="SAM" id="MobiDB-lite"/>
    </source>
</evidence>
<dbReference type="EMBL" id="CAUYUJ010020289">
    <property type="protein sequence ID" value="CAK0897177.1"/>
    <property type="molecule type" value="Genomic_DNA"/>
</dbReference>
<feature type="compositionally biased region" description="Low complexity" evidence="1">
    <location>
        <begin position="134"/>
        <end position="166"/>
    </location>
</feature>
<evidence type="ECO:0000256" key="2">
    <source>
        <dbReference type="SAM" id="SignalP"/>
    </source>
</evidence>
<feature type="compositionally biased region" description="Basic and acidic residues" evidence="1">
    <location>
        <begin position="112"/>
        <end position="124"/>
    </location>
</feature>
<dbReference type="Proteomes" id="UP001189429">
    <property type="component" value="Unassembled WGS sequence"/>
</dbReference>
<feature type="compositionally biased region" description="Low complexity" evidence="1">
    <location>
        <begin position="220"/>
        <end position="229"/>
    </location>
</feature>
<organism evidence="3 4">
    <name type="scientific">Prorocentrum cordatum</name>
    <dbReference type="NCBI Taxonomy" id="2364126"/>
    <lineage>
        <taxon>Eukaryota</taxon>
        <taxon>Sar</taxon>
        <taxon>Alveolata</taxon>
        <taxon>Dinophyceae</taxon>
        <taxon>Prorocentrales</taxon>
        <taxon>Prorocentraceae</taxon>
        <taxon>Prorocentrum</taxon>
    </lineage>
</organism>
<feature type="compositionally biased region" description="Low complexity" evidence="1">
    <location>
        <begin position="197"/>
        <end position="213"/>
    </location>
</feature>
<evidence type="ECO:0000313" key="3">
    <source>
        <dbReference type="EMBL" id="CAK0897177.1"/>
    </source>
</evidence>
<feature type="compositionally biased region" description="Polar residues" evidence="1">
    <location>
        <begin position="97"/>
        <end position="110"/>
    </location>
</feature>
<gene>
    <name evidence="3" type="ORF">PCOR1329_LOCUS75435</name>
</gene>
<name>A0ABN9XC97_9DINO</name>
<keyword evidence="4" id="KW-1185">Reference proteome</keyword>
<accession>A0ABN9XC97</accession>
<feature type="region of interest" description="Disordered" evidence="1">
    <location>
        <begin position="179"/>
        <end position="229"/>
    </location>
</feature>
<comment type="caution">
    <text evidence="3">The sequence shown here is derived from an EMBL/GenBank/DDBJ whole genome shotgun (WGS) entry which is preliminary data.</text>
</comment>
<sequence length="315" mass="34421">MAVAAALCALALLAGRGAAAADVASRVGAQSLIVGADAAVSPSAAPATRQMRREHLEEPRPREAEAARWDQVKQDLQQRLQQQLTQLQSRTVEQKQEQSPQSLSQAQPETWKQMKESQPVERQPDSQPPEPQSLLQDAQPQARQAQQEQQPLQQQHQQQEAQKQDLPQAQLELQQAQPGYGQPVHYGQQVQNGYSRPPQYSQPVQYGQPVQYSQPPPQYSQPVQSSQPAPYGHPHYAPHNIMEAQQEVNAFEAVAARAVVQSGVHPAEPVQSTTQPCFGGGPCEDTATVEEDTTVYLCIIGIALLASIGYCPLGT</sequence>
<keyword evidence="2" id="KW-0732">Signal</keyword>
<evidence type="ECO:0000313" key="4">
    <source>
        <dbReference type="Proteomes" id="UP001189429"/>
    </source>
</evidence>
<feature type="chain" id="PRO_5045430454" evidence="2">
    <location>
        <begin position="21"/>
        <end position="315"/>
    </location>
</feature>
<reference evidence="3" key="1">
    <citation type="submission" date="2023-10" db="EMBL/GenBank/DDBJ databases">
        <authorList>
            <person name="Chen Y."/>
            <person name="Shah S."/>
            <person name="Dougan E. K."/>
            <person name="Thang M."/>
            <person name="Chan C."/>
        </authorList>
    </citation>
    <scope>NUCLEOTIDE SEQUENCE [LARGE SCALE GENOMIC DNA]</scope>
</reference>
<feature type="region of interest" description="Disordered" evidence="1">
    <location>
        <begin position="39"/>
        <end position="69"/>
    </location>
</feature>
<feature type="compositionally biased region" description="Basic and acidic residues" evidence="1">
    <location>
        <begin position="51"/>
        <end position="69"/>
    </location>
</feature>
<protein>
    <submittedName>
        <fullName evidence="3">Uncharacterized protein</fullName>
    </submittedName>
</protein>
<feature type="signal peptide" evidence="2">
    <location>
        <begin position="1"/>
        <end position="20"/>
    </location>
</feature>
<feature type="region of interest" description="Disordered" evidence="1">
    <location>
        <begin position="91"/>
        <end position="166"/>
    </location>
</feature>
<proteinExistence type="predicted"/>